<evidence type="ECO:0000313" key="2">
    <source>
        <dbReference type="Proteomes" id="UP000814128"/>
    </source>
</evidence>
<sequence>MAAQSPLSALLALLTSSVQTLESAYAKQGLSYPSLDAPFAPSPLDTDAELNNIARLAVASAAQIIATIRGPLETIQETSTGAYGAAALSLIVDTHVANIIKEAGDDDQGVHISEIAAKAQVPADSLGRLLRYLSTRHIFREVKPDTFANNRVSSTLIKKHTLDEIKAKPTIEYEGSTAAAFVGHTTDEGLQGAAAISSWVKSLHKNYATPFNVGNHVDTDIFHWFETQEYRARRFHIAATGSATDRFPPTIFTGGYDWASLPKDSIVVDVGASMGSVTLTLIKEFPHLKYILQDLEKVVKYDAPKYWEAQMPSALTDGRVTFQAIDFFEAQPVKNAAVYFMRAIIHDWPDEKAKQIMKVVRDAAGPNSKLVVFDAIMPYACEYTGPFAEAVAPIKAPYPLLANLGLGLGGFVTLVDIQMLNLLNGKERTVGEFIELGKQSGWKLESVKPGMMASIVYSAA</sequence>
<gene>
    <name evidence="1" type="ORF">K488DRAFT_76607</name>
</gene>
<reference evidence="1" key="1">
    <citation type="submission" date="2021-02" db="EMBL/GenBank/DDBJ databases">
        <authorList>
            <consortium name="DOE Joint Genome Institute"/>
            <person name="Ahrendt S."/>
            <person name="Looney B.P."/>
            <person name="Miyauchi S."/>
            <person name="Morin E."/>
            <person name="Drula E."/>
            <person name="Courty P.E."/>
            <person name="Chicoki N."/>
            <person name="Fauchery L."/>
            <person name="Kohler A."/>
            <person name="Kuo A."/>
            <person name="Labutti K."/>
            <person name="Pangilinan J."/>
            <person name="Lipzen A."/>
            <person name="Riley R."/>
            <person name="Andreopoulos W."/>
            <person name="He G."/>
            <person name="Johnson J."/>
            <person name="Barry K.W."/>
            <person name="Grigoriev I.V."/>
            <person name="Nagy L."/>
            <person name="Hibbett D."/>
            <person name="Henrissat B."/>
            <person name="Matheny P.B."/>
            <person name="Labbe J."/>
            <person name="Martin F."/>
        </authorList>
    </citation>
    <scope>NUCLEOTIDE SEQUENCE</scope>
    <source>
        <strain evidence="1">EC-137</strain>
    </source>
</reference>
<dbReference type="EMBL" id="MU273484">
    <property type="protein sequence ID" value="KAI0035464.1"/>
    <property type="molecule type" value="Genomic_DNA"/>
</dbReference>
<evidence type="ECO:0000313" key="1">
    <source>
        <dbReference type="EMBL" id="KAI0035464.1"/>
    </source>
</evidence>
<accession>A0ACB8QUE5</accession>
<proteinExistence type="predicted"/>
<organism evidence="1 2">
    <name type="scientific">Vararia minispora EC-137</name>
    <dbReference type="NCBI Taxonomy" id="1314806"/>
    <lineage>
        <taxon>Eukaryota</taxon>
        <taxon>Fungi</taxon>
        <taxon>Dikarya</taxon>
        <taxon>Basidiomycota</taxon>
        <taxon>Agaricomycotina</taxon>
        <taxon>Agaricomycetes</taxon>
        <taxon>Russulales</taxon>
        <taxon>Lachnocladiaceae</taxon>
        <taxon>Vararia</taxon>
    </lineage>
</organism>
<keyword evidence="1" id="KW-0489">Methyltransferase</keyword>
<comment type="caution">
    <text evidence="1">The sequence shown here is derived from an EMBL/GenBank/DDBJ whole genome shotgun (WGS) entry which is preliminary data.</text>
</comment>
<reference evidence="1" key="2">
    <citation type="journal article" date="2022" name="New Phytol.">
        <title>Evolutionary transition to the ectomycorrhizal habit in the genomes of a hyperdiverse lineage of mushroom-forming fungi.</title>
        <authorList>
            <person name="Looney B."/>
            <person name="Miyauchi S."/>
            <person name="Morin E."/>
            <person name="Drula E."/>
            <person name="Courty P.E."/>
            <person name="Kohler A."/>
            <person name="Kuo A."/>
            <person name="LaButti K."/>
            <person name="Pangilinan J."/>
            <person name="Lipzen A."/>
            <person name="Riley R."/>
            <person name="Andreopoulos W."/>
            <person name="He G."/>
            <person name="Johnson J."/>
            <person name="Nolan M."/>
            <person name="Tritt A."/>
            <person name="Barry K.W."/>
            <person name="Grigoriev I.V."/>
            <person name="Nagy L.G."/>
            <person name="Hibbett D."/>
            <person name="Henrissat B."/>
            <person name="Matheny P.B."/>
            <person name="Labbe J."/>
            <person name="Martin F.M."/>
        </authorList>
    </citation>
    <scope>NUCLEOTIDE SEQUENCE</scope>
    <source>
        <strain evidence="1">EC-137</strain>
    </source>
</reference>
<protein>
    <submittedName>
        <fullName evidence="1">S-adenosyl-L-methionine-dependent methyltransferase</fullName>
    </submittedName>
</protein>
<dbReference type="Proteomes" id="UP000814128">
    <property type="component" value="Unassembled WGS sequence"/>
</dbReference>
<keyword evidence="1" id="KW-0808">Transferase</keyword>
<name>A0ACB8QUE5_9AGAM</name>
<keyword evidence="2" id="KW-1185">Reference proteome</keyword>